<proteinExistence type="predicted"/>
<evidence type="ECO:0000259" key="7">
    <source>
        <dbReference type="PROSITE" id="PS50826"/>
    </source>
</evidence>
<evidence type="ECO:0000313" key="9">
    <source>
        <dbReference type="Proteomes" id="UP001152888"/>
    </source>
</evidence>
<dbReference type="Pfam" id="PF13901">
    <property type="entry name" value="RH_dom"/>
    <property type="match status" value="1"/>
</dbReference>
<evidence type="ECO:0000256" key="2">
    <source>
        <dbReference type="ARBA" id="ARBA00022553"/>
    </source>
</evidence>
<feature type="compositionally biased region" description="Low complexity" evidence="5">
    <location>
        <begin position="471"/>
        <end position="490"/>
    </location>
</feature>
<keyword evidence="3" id="KW-0967">Endosome</keyword>
<dbReference type="PANTHER" id="PTHR45971">
    <property type="entry name" value="PHOX (PX) DOMAIN-CONTAINING PROTEIN"/>
    <property type="match status" value="1"/>
</dbReference>
<dbReference type="Pfam" id="PF21054">
    <property type="entry name" value="RUBC_PIKBD"/>
    <property type="match status" value="1"/>
</dbReference>
<feature type="domain" description="Phorbol-ester/DAG-type" evidence="6">
    <location>
        <begin position="811"/>
        <end position="865"/>
    </location>
</feature>
<dbReference type="InterPro" id="IPR004012">
    <property type="entry name" value="Run_dom"/>
</dbReference>
<gene>
    <name evidence="8" type="ORF">ACAOBT_LOCUS18044</name>
</gene>
<dbReference type="GO" id="GO:1901981">
    <property type="term" value="F:phosphatidylinositol phosphate binding"/>
    <property type="evidence" value="ECO:0007669"/>
    <property type="project" value="TreeGrafter"/>
</dbReference>
<evidence type="ECO:0008006" key="10">
    <source>
        <dbReference type="Google" id="ProtNLM"/>
    </source>
</evidence>
<sequence>MDRRLEFCVHSSKYRQLLCDLKNTIEGLLVTQVANVWTIYGGLNRLHNIMSKIFKHGCKTSENEGGIYKFIQGLEWLQPDTTKSYFHIDCEYRSHIPAHLKNNRSSIWLYRNLENHALSQKLSWLLSNQTHLHSCYHSYAFLCQQKYSEATLICLRALERNEASFLSEIDPYLFLDKRDAMKKHRRCASFPDNYMKKVYEEKALKNVSTDISDGRDQKIVSTKACIQGKFKPWRSMPCLHTYFEREFQGARSKTLPNTPVHNVKTETEFQSSKSKGGTLHKKCPKVKERNRIIFNNLAIVEHTPPQSVDDTSKEDLTPTNISPRKSGLSTSPLQVVESFLPKSGEKDYKKLPKKSFIEDGGMSVLPMSTGYFPKPAKGQSLLSFLCSSQLNRTNAELDRENAHFSISEAIISAVEQIRCKHGLKEMDEQIDDSDPEILDLKQKIRLRRTAKVMEKHRKAWASAKASDLKSDTTTTASPLSTSSNSSPTNSCTSLSSLAFDDDLGDAHLEQSLCTLSSNRSASTTTLCSELDLSRSLSWSTTCPLPPRGAPDGAASSCDSMPVDVSAEGVAISLIRKFSDKQLPKASDVEWLVSEEDAPQALLPLPKSWPVSPDSGEENTTPLRGTLEWAPPRPQIIFTPHPRPRRKDLIANQNYRCAGCSMKVSAKYAVKFRYCEYLGRYFCTGCHTNQLALIPGKVLQKWDFRRYPVSTFSYRLLEQMYTDPLFHVLELNKNITKMSKHLLICNQYRQALYYLKDFIFSCKYAENIKERLEQERSYLLTDPGVYSLNDLMNVKTGVMKEQLGLLFQTCCKHTVECKICLGRGFICEICNKDEIIFPWQLKSVARCSRCGSCYHSRCWNPTKDSCRKCLRLQKKKEANLT</sequence>
<feature type="compositionally biased region" description="Polar residues" evidence="5">
    <location>
        <begin position="317"/>
        <end position="329"/>
    </location>
</feature>
<dbReference type="InterPro" id="IPR052428">
    <property type="entry name" value="Autophagy_HostDef_Reg"/>
</dbReference>
<evidence type="ECO:0000256" key="4">
    <source>
        <dbReference type="ARBA" id="ARBA00023006"/>
    </source>
</evidence>
<keyword evidence="4" id="KW-0072">Autophagy</keyword>
<dbReference type="PROSITE" id="PS50826">
    <property type="entry name" value="RUN"/>
    <property type="match status" value="1"/>
</dbReference>
<dbReference type="OrthoDB" id="10067503at2759"/>
<dbReference type="InterPro" id="IPR002219">
    <property type="entry name" value="PKC_DAG/PE"/>
</dbReference>
<evidence type="ECO:0000256" key="5">
    <source>
        <dbReference type="SAM" id="MobiDB-lite"/>
    </source>
</evidence>
<dbReference type="InterPro" id="IPR037213">
    <property type="entry name" value="Run_dom_sf"/>
</dbReference>
<dbReference type="GO" id="GO:0006914">
    <property type="term" value="P:autophagy"/>
    <property type="evidence" value="ECO:0007669"/>
    <property type="project" value="UniProtKB-KW"/>
</dbReference>
<evidence type="ECO:0000256" key="1">
    <source>
        <dbReference type="ARBA" id="ARBA00004603"/>
    </source>
</evidence>
<dbReference type="EMBL" id="CAKOFQ010007026">
    <property type="protein sequence ID" value="CAH1987756.1"/>
    <property type="molecule type" value="Genomic_DNA"/>
</dbReference>
<feature type="domain" description="RUN" evidence="7">
    <location>
        <begin position="37"/>
        <end position="172"/>
    </location>
</feature>
<dbReference type="PANTHER" id="PTHR45971:SF1">
    <property type="entry name" value="RUBICON, ISOFORM A"/>
    <property type="match status" value="1"/>
</dbReference>
<dbReference type="SUPFAM" id="SSF140741">
    <property type="entry name" value="RUN domain-like"/>
    <property type="match status" value="1"/>
</dbReference>
<reference evidence="8" key="1">
    <citation type="submission" date="2022-03" db="EMBL/GenBank/DDBJ databases">
        <authorList>
            <person name="Sayadi A."/>
        </authorList>
    </citation>
    <scope>NUCLEOTIDE SEQUENCE</scope>
</reference>
<keyword evidence="2" id="KW-0597">Phosphoprotein</keyword>
<organism evidence="8 9">
    <name type="scientific">Acanthoscelides obtectus</name>
    <name type="common">Bean weevil</name>
    <name type="synonym">Bruchus obtectus</name>
    <dbReference type="NCBI Taxonomy" id="200917"/>
    <lineage>
        <taxon>Eukaryota</taxon>
        <taxon>Metazoa</taxon>
        <taxon>Ecdysozoa</taxon>
        <taxon>Arthropoda</taxon>
        <taxon>Hexapoda</taxon>
        <taxon>Insecta</taxon>
        <taxon>Pterygota</taxon>
        <taxon>Neoptera</taxon>
        <taxon>Endopterygota</taxon>
        <taxon>Coleoptera</taxon>
        <taxon>Polyphaga</taxon>
        <taxon>Cucujiformia</taxon>
        <taxon>Chrysomeloidea</taxon>
        <taxon>Chrysomelidae</taxon>
        <taxon>Bruchinae</taxon>
        <taxon>Bruchini</taxon>
        <taxon>Acanthoscelides</taxon>
    </lineage>
</organism>
<evidence type="ECO:0000256" key="3">
    <source>
        <dbReference type="ARBA" id="ARBA00022753"/>
    </source>
</evidence>
<keyword evidence="9" id="KW-1185">Reference proteome</keyword>
<dbReference type="InterPro" id="IPR048569">
    <property type="entry name" value="RUBC_PIKBD"/>
</dbReference>
<dbReference type="AlphaFoldDB" id="A0A9P0L4R3"/>
<accession>A0A9P0L4R3</accession>
<name>A0A9P0L4R3_ACAOB</name>
<evidence type="ECO:0000313" key="8">
    <source>
        <dbReference type="EMBL" id="CAH1987756.1"/>
    </source>
</evidence>
<feature type="region of interest" description="Disordered" evidence="5">
    <location>
        <begin position="304"/>
        <end position="329"/>
    </location>
</feature>
<dbReference type="PROSITE" id="PS50081">
    <property type="entry name" value="ZF_DAG_PE_2"/>
    <property type="match status" value="1"/>
</dbReference>
<dbReference type="GO" id="GO:0005770">
    <property type="term" value="C:late endosome"/>
    <property type="evidence" value="ECO:0007669"/>
    <property type="project" value="UniProtKB-SubCell"/>
</dbReference>
<feature type="region of interest" description="Disordered" evidence="5">
    <location>
        <begin position="603"/>
        <end position="625"/>
    </location>
</feature>
<protein>
    <recommendedName>
        <fullName evidence="10">RUN domain-containing protein</fullName>
    </recommendedName>
</protein>
<evidence type="ECO:0000259" key="6">
    <source>
        <dbReference type="PROSITE" id="PS50081"/>
    </source>
</evidence>
<dbReference type="CDD" id="cd17686">
    <property type="entry name" value="RUN_RUBCN"/>
    <property type="match status" value="1"/>
</dbReference>
<dbReference type="Gene3D" id="1.20.58.900">
    <property type="match status" value="1"/>
</dbReference>
<dbReference type="Proteomes" id="UP001152888">
    <property type="component" value="Unassembled WGS sequence"/>
</dbReference>
<dbReference type="InterPro" id="IPR025258">
    <property type="entry name" value="RH_dom"/>
</dbReference>
<comment type="subcellular location">
    <subcellularLocation>
        <location evidence="1">Late endosome</location>
    </subcellularLocation>
</comment>
<feature type="region of interest" description="Disordered" evidence="5">
    <location>
        <begin position="463"/>
        <end position="490"/>
    </location>
</feature>
<comment type="caution">
    <text evidence="8">The sequence shown here is derived from an EMBL/GenBank/DDBJ whole genome shotgun (WGS) entry which is preliminary data.</text>
</comment>
<dbReference type="SMART" id="SM01175">
    <property type="entry name" value="DUF4206"/>
    <property type="match status" value="1"/>
</dbReference>